<dbReference type="RefSeq" id="WP_188378146.1">
    <property type="nucleotide sequence ID" value="NZ_BMEL01000003.1"/>
</dbReference>
<dbReference type="Gene3D" id="2.160.20.10">
    <property type="entry name" value="Single-stranded right-handed beta-helix, Pectin lyase-like"/>
    <property type="match status" value="1"/>
</dbReference>
<evidence type="ECO:0000313" key="3">
    <source>
        <dbReference type="Proteomes" id="UP000660110"/>
    </source>
</evidence>
<keyword evidence="3" id="KW-1185">Reference proteome</keyword>
<name>A0A917B6I3_HALAA</name>
<dbReference type="InterPro" id="IPR024535">
    <property type="entry name" value="RHGA/B-epi-like_pectate_lyase"/>
</dbReference>
<gene>
    <name evidence="2" type="ORF">GCM10010954_28250</name>
</gene>
<accession>A0A917B6I3</accession>
<sequence length="279" mass="31320">MTSFTEVVSVLDFQGSDTEKIQKAIQFASLKENPSTVYVPKGDYVITSTILLREGVHLTFAYDARFVVYGNQDVVHIERNTSITGAYIAIDDSNFNKNVLVFNGKNKYYNSWHRSTFKHINIVNWAGNHNGKGIYMYSGGIGHEISFLQFDDIKLVGLHTAMELRVTKPSSGYSWINANSFNNVTIDDCVRGIWMNSAKTIPNEASGNNFTNLQIQLSPSTQSAIRVTGEFNAFDGVLWDDHLVQNPSALLHLTVNSQATVFRIRGNYRVLDDGTRNNY</sequence>
<evidence type="ECO:0000259" key="1">
    <source>
        <dbReference type="Pfam" id="PF12708"/>
    </source>
</evidence>
<evidence type="ECO:0000313" key="2">
    <source>
        <dbReference type="EMBL" id="GGF27510.1"/>
    </source>
</evidence>
<dbReference type="Pfam" id="PF12708">
    <property type="entry name" value="Pect-lyase_RHGA_epim"/>
    <property type="match status" value="1"/>
</dbReference>
<comment type="caution">
    <text evidence="2">The sequence shown here is derived from an EMBL/GenBank/DDBJ whole genome shotgun (WGS) entry which is preliminary data.</text>
</comment>
<protein>
    <recommendedName>
        <fullName evidence="1">Rhamnogalacturonase A/B/Epimerase-like pectate lyase domain-containing protein</fullName>
    </recommendedName>
</protein>
<dbReference type="InterPro" id="IPR012334">
    <property type="entry name" value="Pectin_lyas_fold"/>
</dbReference>
<dbReference type="SUPFAM" id="SSF51126">
    <property type="entry name" value="Pectin lyase-like"/>
    <property type="match status" value="1"/>
</dbReference>
<proteinExistence type="predicted"/>
<organism evidence="2 3">
    <name type="scientific">Halobacillus andaensis</name>
    <dbReference type="NCBI Taxonomy" id="1176239"/>
    <lineage>
        <taxon>Bacteria</taxon>
        <taxon>Bacillati</taxon>
        <taxon>Bacillota</taxon>
        <taxon>Bacilli</taxon>
        <taxon>Bacillales</taxon>
        <taxon>Bacillaceae</taxon>
        <taxon>Halobacillus</taxon>
    </lineage>
</organism>
<reference evidence="2" key="1">
    <citation type="journal article" date="2014" name="Int. J. Syst. Evol. Microbiol.">
        <title>Complete genome sequence of Corynebacterium casei LMG S-19264T (=DSM 44701T), isolated from a smear-ripened cheese.</title>
        <authorList>
            <consortium name="US DOE Joint Genome Institute (JGI-PGF)"/>
            <person name="Walter F."/>
            <person name="Albersmeier A."/>
            <person name="Kalinowski J."/>
            <person name="Ruckert C."/>
        </authorList>
    </citation>
    <scope>NUCLEOTIDE SEQUENCE</scope>
    <source>
        <strain evidence="2">CGMCC 1.12153</strain>
    </source>
</reference>
<dbReference type="InterPro" id="IPR011050">
    <property type="entry name" value="Pectin_lyase_fold/virulence"/>
</dbReference>
<reference evidence="2" key="2">
    <citation type="submission" date="2020-09" db="EMBL/GenBank/DDBJ databases">
        <authorList>
            <person name="Sun Q."/>
            <person name="Zhou Y."/>
        </authorList>
    </citation>
    <scope>NUCLEOTIDE SEQUENCE</scope>
    <source>
        <strain evidence="2">CGMCC 1.12153</strain>
    </source>
</reference>
<dbReference type="Proteomes" id="UP000660110">
    <property type="component" value="Unassembled WGS sequence"/>
</dbReference>
<dbReference type="AlphaFoldDB" id="A0A917B6I3"/>
<feature type="domain" description="Rhamnogalacturonase A/B/Epimerase-like pectate lyase" evidence="1">
    <location>
        <begin position="15"/>
        <end position="199"/>
    </location>
</feature>
<dbReference type="EMBL" id="BMEL01000003">
    <property type="protein sequence ID" value="GGF27510.1"/>
    <property type="molecule type" value="Genomic_DNA"/>
</dbReference>